<evidence type="ECO:0000313" key="6">
    <source>
        <dbReference type="EMBL" id="CAK9169289.1"/>
    </source>
</evidence>
<keyword evidence="2" id="KW-0274">FAD</keyword>
<keyword evidence="3" id="KW-0560">Oxidoreductase</keyword>
<dbReference type="PANTHER" id="PTHR43557">
    <property type="entry name" value="APOPTOSIS-INDUCING FACTOR 1"/>
    <property type="match status" value="1"/>
</dbReference>
<evidence type="ECO:0000256" key="4">
    <source>
        <dbReference type="SAM" id="SignalP"/>
    </source>
</evidence>
<protein>
    <recommendedName>
        <fullName evidence="5">FAD/NAD(P)-binding domain-containing protein</fullName>
    </recommendedName>
</protein>
<evidence type="ECO:0000259" key="5">
    <source>
        <dbReference type="Pfam" id="PF07992"/>
    </source>
</evidence>
<dbReference type="SUPFAM" id="SSF51905">
    <property type="entry name" value="FAD/NAD(P)-binding domain"/>
    <property type="match status" value="1"/>
</dbReference>
<dbReference type="AlphaFoldDB" id="A0ABC8TQW3"/>
<evidence type="ECO:0000313" key="7">
    <source>
        <dbReference type="Proteomes" id="UP001642360"/>
    </source>
</evidence>
<dbReference type="InterPro" id="IPR050446">
    <property type="entry name" value="FAD-oxidoreductase/Apoptosis"/>
</dbReference>
<dbReference type="Gene3D" id="3.50.50.60">
    <property type="entry name" value="FAD/NAD(P)-binding domain"/>
    <property type="match status" value="2"/>
</dbReference>
<evidence type="ECO:0000256" key="2">
    <source>
        <dbReference type="ARBA" id="ARBA00022827"/>
    </source>
</evidence>
<keyword evidence="4" id="KW-0732">Signal</keyword>
<dbReference type="Pfam" id="PF07992">
    <property type="entry name" value="Pyr_redox_2"/>
    <property type="match status" value="1"/>
</dbReference>
<evidence type="ECO:0000256" key="3">
    <source>
        <dbReference type="ARBA" id="ARBA00023002"/>
    </source>
</evidence>
<sequence length="87" mass="9575">MDAIWTITGISLILSTEIVIADLASKTLISTSGENFKYHVLIIATGSTVIRLSDFGVQEDDSKNIFYLRKIEDAEKLAEALKTKKNG</sequence>
<keyword evidence="1" id="KW-0285">Flavoprotein</keyword>
<dbReference type="Proteomes" id="UP001642360">
    <property type="component" value="Unassembled WGS sequence"/>
</dbReference>
<dbReference type="InterPro" id="IPR036188">
    <property type="entry name" value="FAD/NAD-bd_sf"/>
</dbReference>
<dbReference type="EMBL" id="CAUOFW020005280">
    <property type="protein sequence ID" value="CAK9169289.1"/>
    <property type="molecule type" value="Genomic_DNA"/>
</dbReference>
<comment type="caution">
    <text evidence="6">The sequence shown here is derived from an EMBL/GenBank/DDBJ whole genome shotgun (WGS) entry which is preliminary data.</text>
</comment>
<keyword evidence="7" id="KW-1185">Reference proteome</keyword>
<dbReference type="PANTHER" id="PTHR43557:SF5">
    <property type="entry name" value="MONODEHYDROASCORBATE REDUCTASE 1, PEROXISOMAL"/>
    <property type="match status" value="1"/>
</dbReference>
<feature type="signal peptide" evidence="4">
    <location>
        <begin position="1"/>
        <end position="21"/>
    </location>
</feature>
<feature type="domain" description="FAD/NAD(P)-binding" evidence="5">
    <location>
        <begin position="9"/>
        <end position="84"/>
    </location>
</feature>
<evidence type="ECO:0000256" key="1">
    <source>
        <dbReference type="ARBA" id="ARBA00022630"/>
    </source>
</evidence>
<proteinExistence type="predicted"/>
<accession>A0ABC8TQW3</accession>
<dbReference type="GO" id="GO:0016491">
    <property type="term" value="F:oxidoreductase activity"/>
    <property type="evidence" value="ECO:0007669"/>
    <property type="project" value="UniProtKB-KW"/>
</dbReference>
<name>A0ABC8TQW3_9AQUA</name>
<gene>
    <name evidence="6" type="ORF">ILEXP_LOCUS38732</name>
</gene>
<feature type="chain" id="PRO_5044887753" description="FAD/NAD(P)-binding domain-containing protein" evidence="4">
    <location>
        <begin position="22"/>
        <end position="87"/>
    </location>
</feature>
<dbReference type="InterPro" id="IPR023753">
    <property type="entry name" value="FAD/NAD-binding_dom"/>
</dbReference>
<organism evidence="6 7">
    <name type="scientific">Ilex paraguariensis</name>
    <name type="common">yerba mate</name>
    <dbReference type="NCBI Taxonomy" id="185542"/>
    <lineage>
        <taxon>Eukaryota</taxon>
        <taxon>Viridiplantae</taxon>
        <taxon>Streptophyta</taxon>
        <taxon>Embryophyta</taxon>
        <taxon>Tracheophyta</taxon>
        <taxon>Spermatophyta</taxon>
        <taxon>Magnoliopsida</taxon>
        <taxon>eudicotyledons</taxon>
        <taxon>Gunneridae</taxon>
        <taxon>Pentapetalae</taxon>
        <taxon>asterids</taxon>
        <taxon>campanulids</taxon>
        <taxon>Aquifoliales</taxon>
        <taxon>Aquifoliaceae</taxon>
        <taxon>Ilex</taxon>
    </lineage>
</organism>
<reference evidence="6 7" key="1">
    <citation type="submission" date="2024-02" db="EMBL/GenBank/DDBJ databases">
        <authorList>
            <person name="Vignale AGUSTIN F."/>
            <person name="Sosa J E."/>
            <person name="Modenutti C."/>
        </authorList>
    </citation>
    <scope>NUCLEOTIDE SEQUENCE [LARGE SCALE GENOMIC DNA]</scope>
</reference>